<dbReference type="RefSeq" id="WP_176247665.1">
    <property type="nucleotide sequence ID" value="NZ_FXBL01000004.1"/>
</dbReference>
<keyword evidence="4" id="KW-0472">Membrane</keyword>
<dbReference type="GO" id="GO:0016020">
    <property type="term" value="C:membrane"/>
    <property type="evidence" value="ECO:0007669"/>
    <property type="project" value="UniProtKB-SubCell"/>
</dbReference>
<evidence type="ECO:0000313" key="8">
    <source>
        <dbReference type="Proteomes" id="UP000193083"/>
    </source>
</evidence>
<protein>
    <submittedName>
        <fullName evidence="7">Uncharacterized conserved protein</fullName>
    </submittedName>
</protein>
<keyword evidence="3" id="KW-1133">Transmembrane helix</keyword>
<reference evidence="8" key="1">
    <citation type="submission" date="2017-04" db="EMBL/GenBank/DDBJ databases">
        <authorList>
            <person name="Varghese N."/>
            <person name="Submissions S."/>
        </authorList>
    </citation>
    <scope>NUCLEOTIDE SEQUENCE [LARGE SCALE GENOMIC DNA]</scope>
    <source>
        <strain evidence="8">B5P</strain>
    </source>
</reference>
<keyword evidence="2" id="KW-0812">Transmembrane</keyword>
<evidence type="ECO:0000256" key="5">
    <source>
        <dbReference type="SAM" id="Coils"/>
    </source>
</evidence>
<name>A0A1X7PZ35_9HYPH</name>
<dbReference type="InterPro" id="IPR019133">
    <property type="entry name" value="MIC60"/>
</dbReference>
<dbReference type="Pfam" id="PF09731">
    <property type="entry name" value="Mitofilin"/>
    <property type="match status" value="1"/>
</dbReference>
<gene>
    <name evidence="7" type="ORF">SAMN02982922_5819</name>
</gene>
<feature type="coiled-coil region" evidence="5">
    <location>
        <begin position="145"/>
        <end position="199"/>
    </location>
</feature>
<evidence type="ECO:0000256" key="4">
    <source>
        <dbReference type="ARBA" id="ARBA00023136"/>
    </source>
</evidence>
<evidence type="ECO:0000256" key="2">
    <source>
        <dbReference type="ARBA" id="ARBA00022692"/>
    </source>
</evidence>
<comment type="subcellular location">
    <subcellularLocation>
        <location evidence="1">Membrane</location>
    </subcellularLocation>
</comment>
<keyword evidence="8" id="KW-1185">Reference proteome</keyword>
<evidence type="ECO:0000256" key="6">
    <source>
        <dbReference type="SAM" id="MobiDB-lite"/>
    </source>
</evidence>
<feature type="compositionally biased region" description="Basic residues" evidence="6">
    <location>
        <begin position="1"/>
        <end position="12"/>
    </location>
</feature>
<proteinExistence type="predicted"/>
<feature type="region of interest" description="Disordered" evidence="6">
    <location>
        <begin position="1"/>
        <end position="110"/>
    </location>
</feature>
<dbReference type="EMBL" id="FXBL01000004">
    <property type="protein sequence ID" value="SMH57479.1"/>
    <property type="molecule type" value="Genomic_DNA"/>
</dbReference>
<feature type="compositionally biased region" description="Low complexity" evidence="6">
    <location>
        <begin position="33"/>
        <end position="45"/>
    </location>
</feature>
<dbReference type="Proteomes" id="UP000193083">
    <property type="component" value="Unassembled WGS sequence"/>
</dbReference>
<organism evidence="7 8">
    <name type="scientific">Mesorhizobium australicum</name>
    <dbReference type="NCBI Taxonomy" id="536018"/>
    <lineage>
        <taxon>Bacteria</taxon>
        <taxon>Pseudomonadati</taxon>
        <taxon>Pseudomonadota</taxon>
        <taxon>Alphaproteobacteria</taxon>
        <taxon>Hyphomicrobiales</taxon>
        <taxon>Phyllobacteriaceae</taxon>
        <taxon>Mesorhizobium</taxon>
    </lineage>
</organism>
<evidence type="ECO:0000256" key="3">
    <source>
        <dbReference type="ARBA" id="ARBA00022989"/>
    </source>
</evidence>
<dbReference type="AlphaFoldDB" id="A0A1X7PZ35"/>
<keyword evidence="5" id="KW-0175">Coiled coil</keyword>
<sequence length="450" mass="45556">MVNSPKIRHSKPRRDPVTIDLDAEPVKSEPTKPETSAPAASAKSPEPTPETESPEKPLLDETTSKPTAESGAKPPFGREQPSASPQPAAGADKSSPKAPPPSPPRAEPRRGGVSAIAAGLLGGVVAIAGAGALQYGGVLPSLGGNSTATAEIEALRGEIGALKNQVAAVPAPENLAPRLDELAAALNETRTQLQSMQAGGASPEASAALEERFKALETALASVQQGGASVDLAPVTQRLDALDAAVAEAKQAAAGAVTPLEQRLAALEAQVGELGGKVAEQAEQPSAALAIAASALKAAIDRGDPFMTELETYASIAPQSPEIEALRGMAATGVPSRTAIDDAFPAVANAMIAAAKVQDPNAGFIDRLVSSAQSLVQVRPVGMVEGEDAPAIVARMEVALKKGDYASAVAEYDKLPEPAKAAGAEFIARVKAREAADGLIGTILSAALKA</sequence>
<feature type="compositionally biased region" description="Basic and acidic residues" evidence="6">
    <location>
        <begin position="53"/>
        <end position="63"/>
    </location>
</feature>
<feature type="compositionally biased region" description="Low complexity" evidence="6">
    <location>
        <begin position="80"/>
        <end position="93"/>
    </location>
</feature>
<evidence type="ECO:0000256" key="1">
    <source>
        <dbReference type="ARBA" id="ARBA00004370"/>
    </source>
</evidence>
<accession>A0A1X7PZ35</accession>
<evidence type="ECO:0000313" key="7">
    <source>
        <dbReference type="EMBL" id="SMH57479.1"/>
    </source>
</evidence>
<dbReference type="Gene3D" id="1.20.1270.70">
    <property type="entry name" value="Designed single chain three-helix bundle"/>
    <property type="match status" value="1"/>
</dbReference>